<evidence type="ECO:0000256" key="15">
    <source>
        <dbReference type="ARBA" id="ARBA00040883"/>
    </source>
</evidence>
<dbReference type="NCBIfam" id="NF009848">
    <property type="entry name" value="PRK13318.1-6"/>
    <property type="match status" value="1"/>
</dbReference>
<comment type="cofactor">
    <cofactor evidence="16">
        <name>NH4(+)</name>
        <dbReference type="ChEBI" id="CHEBI:28938"/>
    </cofactor>
    <cofactor evidence="16">
        <name>K(+)</name>
        <dbReference type="ChEBI" id="CHEBI:29103"/>
    </cofactor>
    <text evidence="16">A monovalent cation. Ammonium or potassium.</text>
</comment>
<keyword evidence="8 16" id="KW-0808">Transferase</keyword>
<feature type="binding site" evidence="16">
    <location>
        <begin position="6"/>
        <end position="13"/>
    </location>
    <ligand>
        <name>ATP</name>
        <dbReference type="ChEBI" id="CHEBI:30616"/>
    </ligand>
</feature>
<name>A0A9D1FJM1_9BACT</name>
<evidence type="ECO:0000256" key="3">
    <source>
        <dbReference type="ARBA" id="ARBA00004496"/>
    </source>
</evidence>
<feature type="binding site" evidence="16">
    <location>
        <position position="184"/>
    </location>
    <ligand>
        <name>substrate</name>
    </ligand>
</feature>
<dbReference type="PANTHER" id="PTHR34265">
    <property type="entry name" value="TYPE III PANTOTHENATE KINASE"/>
    <property type="match status" value="1"/>
</dbReference>
<evidence type="ECO:0000256" key="11">
    <source>
        <dbReference type="ARBA" id="ARBA00022840"/>
    </source>
</evidence>
<evidence type="ECO:0000256" key="13">
    <source>
        <dbReference type="ARBA" id="ARBA00022993"/>
    </source>
</evidence>
<dbReference type="AlphaFoldDB" id="A0A9D1FJM1"/>
<comment type="function">
    <text evidence="16">Catalyzes the phosphorylation of pantothenate (Pan), the first step in CoA biosynthesis.</text>
</comment>
<comment type="catalytic activity">
    <reaction evidence="1 16">
        <text>(R)-pantothenate + ATP = (R)-4'-phosphopantothenate + ADP + H(+)</text>
        <dbReference type="Rhea" id="RHEA:16373"/>
        <dbReference type="ChEBI" id="CHEBI:10986"/>
        <dbReference type="ChEBI" id="CHEBI:15378"/>
        <dbReference type="ChEBI" id="CHEBI:29032"/>
        <dbReference type="ChEBI" id="CHEBI:30616"/>
        <dbReference type="ChEBI" id="CHEBI:456216"/>
        <dbReference type="EC" id="2.7.1.33"/>
    </reaction>
</comment>
<evidence type="ECO:0000256" key="16">
    <source>
        <dbReference type="HAMAP-Rule" id="MF_01274"/>
    </source>
</evidence>
<evidence type="ECO:0000256" key="1">
    <source>
        <dbReference type="ARBA" id="ARBA00001206"/>
    </source>
</evidence>
<comment type="caution">
    <text evidence="16">Lacks conserved residue(s) required for the propagation of feature annotation.</text>
</comment>
<feature type="active site" description="Proton acceptor" evidence="16">
    <location>
        <position position="109"/>
    </location>
</feature>
<dbReference type="GO" id="GO:0004594">
    <property type="term" value="F:pantothenate kinase activity"/>
    <property type="evidence" value="ECO:0007669"/>
    <property type="project" value="UniProtKB-UniRule"/>
</dbReference>
<evidence type="ECO:0000256" key="9">
    <source>
        <dbReference type="ARBA" id="ARBA00022741"/>
    </source>
</evidence>
<dbReference type="Gene3D" id="3.30.420.40">
    <property type="match status" value="2"/>
</dbReference>
<dbReference type="SUPFAM" id="SSF53067">
    <property type="entry name" value="Actin-like ATPase domain"/>
    <property type="match status" value="2"/>
</dbReference>
<dbReference type="EMBL" id="DVJQ01000056">
    <property type="protein sequence ID" value="HIS74697.1"/>
    <property type="molecule type" value="Genomic_DNA"/>
</dbReference>
<dbReference type="CDD" id="cd24015">
    <property type="entry name" value="ASKHA_NBD_PanK-III"/>
    <property type="match status" value="1"/>
</dbReference>
<evidence type="ECO:0000256" key="5">
    <source>
        <dbReference type="ARBA" id="ARBA00011738"/>
    </source>
</evidence>
<dbReference type="NCBIfam" id="NF009855">
    <property type="entry name" value="PRK13321.1"/>
    <property type="match status" value="1"/>
</dbReference>
<keyword evidence="13 16" id="KW-0173">Coenzyme A biosynthesis</keyword>
<dbReference type="GO" id="GO:0046872">
    <property type="term" value="F:metal ion binding"/>
    <property type="evidence" value="ECO:0007669"/>
    <property type="project" value="UniProtKB-KW"/>
</dbReference>
<dbReference type="GO" id="GO:0005524">
    <property type="term" value="F:ATP binding"/>
    <property type="evidence" value="ECO:0007669"/>
    <property type="project" value="UniProtKB-UniRule"/>
</dbReference>
<dbReference type="HAMAP" id="MF_01274">
    <property type="entry name" value="Pantothen_kinase_3"/>
    <property type="match status" value="1"/>
</dbReference>
<evidence type="ECO:0000256" key="2">
    <source>
        <dbReference type="ARBA" id="ARBA00001958"/>
    </source>
</evidence>
<comment type="similarity">
    <text evidence="14 16">Belongs to the type III pantothenate kinase family.</text>
</comment>
<organism evidence="17 18">
    <name type="scientific">Candidatus Galligastranaerophilus intestinavium</name>
    <dbReference type="NCBI Taxonomy" id="2840836"/>
    <lineage>
        <taxon>Bacteria</taxon>
        <taxon>Candidatus Galligastranaerophilus</taxon>
    </lineage>
</organism>
<comment type="caution">
    <text evidence="17">The sequence shown here is derived from an EMBL/GenBank/DDBJ whole genome shotgun (WGS) entry which is preliminary data.</text>
</comment>
<feature type="binding site" evidence="16">
    <location>
        <position position="132"/>
    </location>
    <ligand>
        <name>ATP</name>
        <dbReference type="ChEBI" id="CHEBI:30616"/>
    </ligand>
</feature>
<proteinExistence type="inferred from homology"/>
<dbReference type="NCBIfam" id="TIGR00671">
    <property type="entry name" value="baf"/>
    <property type="match status" value="1"/>
</dbReference>
<accession>A0A9D1FJM1</accession>
<dbReference type="GO" id="GO:0005737">
    <property type="term" value="C:cytoplasm"/>
    <property type="evidence" value="ECO:0007669"/>
    <property type="project" value="UniProtKB-SubCell"/>
</dbReference>
<keyword evidence="7 16" id="KW-0963">Cytoplasm</keyword>
<evidence type="ECO:0000256" key="14">
    <source>
        <dbReference type="ARBA" id="ARBA00038036"/>
    </source>
</evidence>
<evidence type="ECO:0000313" key="18">
    <source>
        <dbReference type="Proteomes" id="UP000886865"/>
    </source>
</evidence>
<comment type="subunit">
    <text evidence="5 16">Homodimer.</text>
</comment>
<keyword evidence="16" id="KW-0479">Metal-binding</keyword>
<dbReference type="Proteomes" id="UP000886865">
    <property type="component" value="Unassembled WGS sequence"/>
</dbReference>
<dbReference type="GO" id="GO:0015937">
    <property type="term" value="P:coenzyme A biosynthetic process"/>
    <property type="evidence" value="ECO:0007669"/>
    <property type="project" value="UniProtKB-UniRule"/>
</dbReference>
<evidence type="ECO:0000256" key="12">
    <source>
        <dbReference type="ARBA" id="ARBA00022958"/>
    </source>
</evidence>
<evidence type="ECO:0000256" key="6">
    <source>
        <dbReference type="ARBA" id="ARBA00012102"/>
    </source>
</evidence>
<dbReference type="PANTHER" id="PTHR34265:SF1">
    <property type="entry name" value="TYPE III PANTOTHENATE KINASE"/>
    <property type="match status" value="1"/>
</dbReference>
<gene>
    <name evidence="16" type="primary">coaX</name>
    <name evidence="17" type="ORF">IAA86_06725</name>
</gene>
<comment type="cofactor">
    <cofactor evidence="2">
        <name>K(+)</name>
        <dbReference type="ChEBI" id="CHEBI:29103"/>
    </cofactor>
</comment>
<dbReference type="Pfam" id="PF03309">
    <property type="entry name" value="Pan_kinase"/>
    <property type="match status" value="1"/>
</dbReference>
<dbReference type="EC" id="2.7.1.33" evidence="6 16"/>
<dbReference type="InterPro" id="IPR043129">
    <property type="entry name" value="ATPase_NBD"/>
</dbReference>
<evidence type="ECO:0000256" key="7">
    <source>
        <dbReference type="ARBA" id="ARBA00022490"/>
    </source>
</evidence>
<keyword evidence="10 16" id="KW-0418">Kinase</keyword>
<evidence type="ECO:0000256" key="8">
    <source>
        <dbReference type="ARBA" id="ARBA00022679"/>
    </source>
</evidence>
<reference evidence="17" key="2">
    <citation type="journal article" date="2021" name="PeerJ">
        <title>Extensive microbial diversity within the chicken gut microbiome revealed by metagenomics and culture.</title>
        <authorList>
            <person name="Gilroy R."/>
            <person name="Ravi A."/>
            <person name="Getino M."/>
            <person name="Pursley I."/>
            <person name="Horton D.L."/>
            <person name="Alikhan N.F."/>
            <person name="Baker D."/>
            <person name="Gharbi K."/>
            <person name="Hall N."/>
            <person name="Watson M."/>
            <person name="Adriaenssens E.M."/>
            <person name="Foster-Nyarko E."/>
            <person name="Jarju S."/>
            <person name="Secka A."/>
            <person name="Antonio M."/>
            <person name="Oren A."/>
            <person name="Chaudhuri R.R."/>
            <person name="La Ragione R."/>
            <person name="Hildebrand F."/>
            <person name="Pallen M.J."/>
        </authorList>
    </citation>
    <scope>NUCLEOTIDE SEQUENCE</scope>
    <source>
        <strain evidence="17">CHK152-2871</strain>
    </source>
</reference>
<comment type="pathway">
    <text evidence="4 16">Cofactor biosynthesis; coenzyme A biosynthesis; CoA from (R)-pantothenate: step 1/5.</text>
</comment>
<feature type="binding site" evidence="16">
    <location>
        <position position="129"/>
    </location>
    <ligand>
        <name>K(+)</name>
        <dbReference type="ChEBI" id="CHEBI:29103"/>
    </ligand>
</feature>
<reference evidence="17" key="1">
    <citation type="submission" date="2020-10" db="EMBL/GenBank/DDBJ databases">
        <authorList>
            <person name="Gilroy R."/>
        </authorList>
    </citation>
    <scope>NUCLEOTIDE SEQUENCE</scope>
    <source>
        <strain evidence="17">CHK152-2871</strain>
    </source>
</reference>
<sequence>MLLVVDIGNTNTNLGVFSDDNKLKSSWNISSDIKRFEDEYGILILSLLQNSNITQHINGAIISSVVAPLTQTYKKALKKYLNIDAFVLSHKAKLPVNIDLEQPKEAGADRLANASAAAVYYKLPAIVIDLGTATSFDIVDKDRNFIGGLIAPGLKIQAKSLSQFTSKLPKLKIEAPKNAIGKDTISAMLSGIVRGHAAMIDGMVKACEKELGERATVIATGGYSSVLFDNMERGFDYINPNLTLEGLKYLYGINCGEVENDRQNYTEGTKTASLL</sequence>
<dbReference type="InterPro" id="IPR004619">
    <property type="entry name" value="Type_III_PanK"/>
</dbReference>
<comment type="subcellular location">
    <subcellularLocation>
        <location evidence="3 16">Cytoplasm</location>
    </subcellularLocation>
</comment>
<feature type="binding site" evidence="16">
    <location>
        <begin position="107"/>
        <end position="110"/>
    </location>
    <ligand>
        <name>substrate</name>
    </ligand>
</feature>
<evidence type="ECO:0000256" key="4">
    <source>
        <dbReference type="ARBA" id="ARBA00005225"/>
    </source>
</evidence>
<keyword evidence="11 16" id="KW-0067">ATP-binding</keyword>
<keyword evidence="12 16" id="KW-0630">Potassium</keyword>
<evidence type="ECO:0000313" key="17">
    <source>
        <dbReference type="EMBL" id="HIS74697.1"/>
    </source>
</evidence>
<protein>
    <recommendedName>
        <fullName evidence="15 16">Type III pantothenate kinase</fullName>
        <ecNumber evidence="6 16">2.7.1.33</ecNumber>
    </recommendedName>
    <alternativeName>
        <fullName evidence="16">PanK-III</fullName>
    </alternativeName>
    <alternativeName>
        <fullName evidence="16">Pantothenic acid kinase</fullName>
    </alternativeName>
</protein>
<keyword evidence="9 16" id="KW-0547">Nucleotide-binding</keyword>
<evidence type="ECO:0000256" key="10">
    <source>
        <dbReference type="ARBA" id="ARBA00022777"/>
    </source>
</evidence>